<reference evidence="2 3" key="1">
    <citation type="submission" date="2015-06" db="EMBL/GenBank/DDBJ databases">
        <title>Draft genome sequence of the purine-degrading Clostridium cylindrosporum HC-1 (DSM 605).</title>
        <authorList>
            <person name="Poehlein A."/>
            <person name="Schiel-Bengelsdorf B."/>
            <person name="Bengelsdorf F."/>
            <person name="Daniel R."/>
            <person name="Duerre P."/>
        </authorList>
    </citation>
    <scope>NUCLEOTIDE SEQUENCE [LARGE SCALE GENOMIC DNA]</scope>
    <source>
        <strain evidence="2 3">DSM 605</strain>
    </source>
</reference>
<proteinExistence type="predicted"/>
<feature type="coiled-coil region" evidence="1">
    <location>
        <begin position="23"/>
        <end position="50"/>
    </location>
</feature>
<accession>A0A0J8DG86</accession>
<protein>
    <submittedName>
        <fullName evidence="2">Uncharacterized protein</fullName>
    </submittedName>
</protein>
<organism evidence="2 3">
    <name type="scientific">Clostridium cylindrosporum DSM 605</name>
    <dbReference type="NCBI Taxonomy" id="1121307"/>
    <lineage>
        <taxon>Bacteria</taxon>
        <taxon>Bacillati</taxon>
        <taxon>Bacillota</taxon>
        <taxon>Clostridia</taxon>
        <taxon>Eubacteriales</taxon>
        <taxon>Clostridiaceae</taxon>
        <taxon>Clostridium</taxon>
    </lineage>
</organism>
<dbReference type="AlphaFoldDB" id="A0A0J8DG86"/>
<comment type="caution">
    <text evidence="2">The sequence shown here is derived from an EMBL/GenBank/DDBJ whole genome shotgun (WGS) entry which is preliminary data.</text>
</comment>
<name>A0A0J8DG86_CLOCY</name>
<dbReference type="Proteomes" id="UP000036756">
    <property type="component" value="Unassembled WGS sequence"/>
</dbReference>
<keyword evidence="1" id="KW-0175">Coiled coil</keyword>
<keyword evidence="3" id="KW-1185">Reference proteome</keyword>
<gene>
    <name evidence="2" type="ORF">CLCY_6c00640</name>
</gene>
<dbReference type="RefSeq" id="WP_048569268.1">
    <property type="nucleotide sequence ID" value="NZ_LFVU01000002.1"/>
</dbReference>
<dbReference type="EMBL" id="LFVU01000002">
    <property type="protein sequence ID" value="KMT23183.1"/>
    <property type="molecule type" value="Genomic_DNA"/>
</dbReference>
<dbReference type="PATRIC" id="fig|1121307.3.peg.2196"/>
<evidence type="ECO:0000313" key="3">
    <source>
        <dbReference type="Proteomes" id="UP000036756"/>
    </source>
</evidence>
<evidence type="ECO:0000256" key="1">
    <source>
        <dbReference type="SAM" id="Coils"/>
    </source>
</evidence>
<dbReference type="OrthoDB" id="1903559at2"/>
<dbReference type="STRING" id="1121307.CLCY_6c00640"/>
<evidence type="ECO:0000313" key="2">
    <source>
        <dbReference type="EMBL" id="KMT23183.1"/>
    </source>
</evidence>
<sequence length="142" mass="16421">MRFLKVERSIVKIGKDIAALKLAKKYLSNLEEIEDVQKDLNKKRQDLVNELYSEDSVSYIECVDFLDDFVGRNLERDEQLEVLKIIKETFGRECADAGKVGSGINAWLKKLNIDHSWIEVENSDWPSLLIKEFGVFNNIILD</sequence>